<dbReference type="Proteomes" id="UP000006898">
    <property type="component" value="Chromosome"/>
</dbReference>
<evidence type="ECO:0000313" key="2">
    <source>
        <dbReference type="Proteomes" id="UP000006898"/>
    </source>
</evidence>
<protein>
    <submittedName>
        <fullName evidence="1">Uncharacterized protein</fullName>
    </submittedName>
</protein>
<dbReference type="HOGENOM" id="CLU_2859360_0_0_0"/>
<organism evidence="1 2">
    <name type="scientific">Methylomirabilis oxygeniifera</name>
    <dbReference type="NCBI Taxonomy" id="671143"/>
    <lineage>
        <taxon>Bacteria</taxon>
        <taxon>Candidatus Methylomirabilota</taxon>
        <taxon>Candidatus Methylomirabilia</taxon>
        <taxon>Candidatus Methylomirabilales</taxon>
        <taxon>Candidatus Methylomirabilaceae</taxon>
        <taxon>Candidatus Methylomirabilis</taxon>
    </lineage>
</organism>
<accession>D5MK90</accession>
<dbReference type="KEGG" id="mox:DAMO_2639"/>
<name>D5MK90_METO1</name>
<dbReference type="AlphaFoldDB" id="D5MK90"/>
<evidence type="ECO:0000313" key="1">
    <source>
        <dbReference type="EMBL" id="CBE69712.1"/>
    </source>
</evidence>
<sequence length="64" mass="6867">MSSPTFTLLVACPLLPAVSVTMRNLGRRSPSVVFAKLSSPGGVRIRLGVPQALTFMYISNIMDT</sequence>
<reference evidence="1 2" key="1">
    <citation type="journal article" date="2010" name="Nature">
        <title>Nitrite-driven anaerobic methane oxidation by oxygenic bacteria.</title>
        <authorList>
            <person name="Ettwig K.F."/>
            <person name="Butler M.K."/>
            <person name="Le Paslier D."/>
            <person name="Pelletier E."/>
            <person name="Mangenot S."/>
            <person name="Kuypers M.M.M."/>
            <person name="Schreiber F."/>
            <person name="Dutilh B.E."/>
            <person name="Zedelius J."/>
            <person name="de Beer D."/>
            <person name="Gloerich J."/>
            <person name="Wessels H.J.C.T."/>
            <person name="van Allen T."/>
            <person name="Luesken F."/>
            <person name="Wu M."/>
            <person name="van de Pas-Schoonen K.T."/>
            <person name="Op den Camp H.J.M."/>
            <person name="Janssen-Megens E.M."/>
            <person name="Francoijs K-J."/>
            <person name="Stunnenberg H."/>
            <person name="Weissenbach J."/>
            <person name="Jetten M.S.M."/>
            <person name="Strous M."/>
        </authorList>
    </citation>
    <scope>NUCLEOTIDE SEQUENCE [LARGE SCALE GENOMIC DNA]</scope>
</reference>
<dbReference type="STRING" id="671143.DAMO_2639"/>
<dbReference type="EMBL" id="FP565575">
    <property type="protein sequence ID" value="CBE69712.1"/>
    <property type="molecule type" value="Genomic_DNA"/>
</dbReference>
<proteinExistence type="predicted"/>
<gene>
    <name evidence="1" type="ORF">DAMO_2639</name>
</gene>